<keyword evidence="1" id="KW-0472">Membrane</keyword>
<dbReference type="InterPro" id="IPR001460">
    <property type="entry name" value="PCN-bd_Tpept"/>
</dbReference>
<name>B8FKC2_DESAL</name>
<evidence type="ECO:0000256" key="1">
    <source>
        <dbReference type="SAM" id="Phobius"/>
    </source>
</evidence>
<reference evidence="3 4" key="1">
    <citation type="journal article" date="2012" name="Environ. Microbiol.">
        <title>The genome sequence of Desulfatibacillum alkenivorans AK-01: a blueprint for anaerobic alkane oxidation.</title>
        <authorList>
            <person name="Callaghan A.V."/>
            <person name="Morris B.E."/>
            <person name="Pereira I.A."/>
            <person name="McInerney M.J."/>
            <person name="Austin R.N."/>
            <person name="Groves J.T."/>
            <person name="Kukor J.J."/>
            <person name="Suflita J.M."/>
            <person name="Young L.Y."/>
            <person name="Zylstra G.J."/>
            <person name="Wawrik B."/>
        </authorList>
    </citation>
    <scope>NUCLEOTIDE SEQUENCE [LARGE SCALE GENOMIC DNA]</scope>
    <source>
        <strain evidence="3 4">AK-01</strain>
    </source>
</reference>
<dbReference type="Proteomes" id="UP000000739">
    <property type="component" value="Chromosome"/>
</dbReference>
<dbReference type="PANTHER" id="PTHR30627">
    <property type="entry name" value="PEPTIDOGLYCAN D,D-TRANSPEPTIDASE"/>
    <property type="match status" value="1"/>
</dbReference>
<feature type="domain" description="Penicillin-binding protein transpeptidase" evidence="2">
    <location>
        <begin position="135"/>
        <end position="431"/>
    </location>
</feature>
<gene>
    <name evidence="3" type="ordered locus">Dalk_0027</name>
</gene>
<dbReference type="GO" id="GO:0005886">
    <property type="term" value="C:plasma membrane"/>
    <property type="evidence" value="ECO:0007669"/>
    <property type="project" value="TreeGrafter"/>
</dbReference>
<evidence type="ECO:0000259" key="2">
    <source>
        <dbReference type="Pfam" id="PF00905"/>
    </source>
</evidence>
<dbReference type="SUPFAM" id="SSF56601">
    <property type="entry name" value="beta-lactamase/transpeptidase-like"/>
    <property type="match status" value="1"/>
</dbReference>
<dbReference type="Pfam" id="PF00905">
    <property type="entry name" value="Transpeptidase"/>
    <property type="match status" value="1"/>
</dbReference>
<dbReference type="GO" id="GO:0071555">
    <property type="term" value="P:cell wall organization"/>
    <property type="evidence" value="ECO:0007669"/>
    <property type="project" value="TreeGrafter"/>
</dbReference>
<dbReference type="InterPro" id="IPR012338">
    <property type="entry name" value="Beta-lactam/transpept-like"/>
</dbReference>
<dbReference type="GO" id="GO:0071972">
    <property type="term" value="F:peptidoglycan L,D-transpeptidase activity"/>
    <property type="evidence" value="ECO:0007669"/>
    <property type="project" value="TreeGrafter"/>
</dbReference>
<protein>
    <submittedName>
        <fullName evidence="3">Penicillin-binding protein transpeptidase</fullName>
    </submittedName>
</protein>
<dbReference type="AlphaFoldDB" id="B8FKC2"/>
<dbReference type="eggNOG" id="COG0768">
    <property type="taxonomic scope" value="Bacteria"/>
</dbReference>
<accession>B8FKC2</accession>
<dbReference type="Gene3D" id="3.40.710.10">
    <property type="entry name" value="DD-peptidase/beta-lactamase superfamily"/>
    <property type="match status" value="1"/>
</dbReference>
<evidence type="ECO:0000313" key="3">
    <source>
        <dbReference type="EMBL" id="ACL01737.1"/>
    </source>
</evidence>
<evidence type="ECO:0000313" key="4">
    <source>
        <dbReference type="Proteomes" id="UP000000739"/>
    </source>
</evidence>
<keyword evidence="1" id="KW-1133">Transmembrane helix</keyword>
<dbReference type="PANTHER" id="PTHR30627:SF2">
    <property type="entry name" value="PEPTIDOGLYCAN D,D-TRANSPEPTIDASE MRDA"/>
    <property type="match status" value="1"/>
</dbReference>
<dbReference type="HOGENOM" id="CLU_047548_0_0_7"/>
<sequence>MAVEKPEIEAKGMSWREYQETLKRKREARKRSWFVFKWASMFVLALVLAIGIAFGVTEFYPRFVTEKKEQAPAIEMLSKAQIRDLMHGQRLWDVAEEPPQVALEGKTYELTSTLDLEFQRHMLAELKPEYARAIAFVAMEPQTGKVLTMVGYHKDPKAGNPCTQVLFPAASVYKMVTAAAAMDDKNFTPQTPVRYNGKKHTLYKSQLKDVDNKYTRHIDLEEAFSDSINPVFGKIGVLLGPEALTAKSKAMGFEQDLGVECDFNPSQLGKPEDKYRTAEIASGFNRETLISAMHGAAMASAVLNNGVMPQPYIIASAENQENQVVYEGGLTPMGQAMSETSSLGLQKMMVDAACHGTGRGCFSRRQRGKALREIVVGGKTGSINNDTDYDIRYDWFVGFAHDKENKKQLAFAAIVAHEDYIGKKAGDYCKDAIEYYFD</sequence>
<keyword evidence="4" id="KW-1185">Reference proteome</keyword>
<dbReference type="EMBL" id="CP001322">
    <property type="protein sequence ID" value="ACL01737.1"/>
    <property type="molecule type" value="Genomic_DNA"/>
</dbReference>
<dbReference type="RefSeq" id="WP_012609177.1">
    <property type="nucleotide sequence ID" value="NC_011768.1"/>
</dbReference>
<organism evidence="3 4">
    <name type="scientific">Desulfatibacillum aliphaticivorans</name>
    <dbReference type="NCBI Taxonomy" id="218208"/>
    <lineage>
        <taxon>Bacteria</taxon>
        <taxon>Pseudomonadati</taxon>
        <taxon>Thermodesulfobacteriota</taxon>
        <taxon>Desulfobacteria</taxon>
        <taxon>Desulfobacterales</taxon>
        <taxon>Desulfatibacillaceae</taxon>
        <taxon>Desulfatibacillum</taxon>
    </lineage>
</organism>
<proteinExistence type="predicted"/>
<dbReference type="KEGG" id="dal:Dalk_0027"/>
<keyword evidence="1" id="KW-0812">Transmembrane</keyword>
<dbReference type="InterPro" id="IPR050515">
    <property type="entry name" value="Beta-lactam/transpept"/>
</dbReference>
<feature type="transmembrane region" description="Helical" evidence="1">
    <location>
        <begin position="33"/>
        <end position="56"/>
    </location>
</feature>
<dbReference type="GO" id="GO:0008658">
    <property type="term" value="F:penicillin binding"/>
    <property type="evidence" value="ECO:0007669"/>
    <property type="project" value="InterPro"/>
</dbReference>